<dbReference type="Gramene" id="ONIVA02G27930.1">
    <property type="protein sequence ID" value="ONIVA02G27930.1"/>
    <property type="gene ID" value="ONIVA02G27930"/>
</dbReference>
<reference evidence="5" key="1">
    <citation type="submission" date="2015-04" db="UniProtKB">
        <authorList>
            <consortium name="EnsemblPlants"/>
        </authorList>
    </citation>
    <scope>IDENTIFICATION</scope>
    <source>
        <strain evidence="5">SL10</strain>
    </source>
</reference>
<evidence type="ECO:0000313" key="6">
    <source>
        <dbReference type="Proteomes" id="UP000006591"/>
    </source>
</evidence>
<dbReference type="eggNOG" id="KOG1030">
    <property type="taxonomic scope" value="Eukaryota"/>
</dbReference>
<evidence type="ECO:0000256" key="3">
    <source>
        <dbReference type="SAM" id="MobiDB-lite"/>
    </source>
</evidence>
<dbReference type="PROSITE" id="PS50004">
    <property type="entry name" value="C2"/>
    <property type="match status" value="1"/>
</dbReference>
<reference evidence="5" key="2">
    <citation type="submission" date="2018-04" db="EMBL/GenBank/DDBJ databases">
        <title>OnivRS2 (Oryza nivara Reference Sequence Version 2).</title>
        <authorList>
            <person name="Zhang J."/>
            <person name="Kudrna D."/>
            <person name="Lee S."/>
            <person name="Talag J."/>
            <person name="Rajasekar S."/>
            <person name="Welchert J."/>
            <person name="Hsing Y.-I."/>
            <person name="Wing R.A."/>
        </authorList>
    </citation>
    <scope>NUCLEOTIDE SEQUENCE [LARGE SCALE GENOMIC DNA]</scope>
    <source>
        <strain evidence="5">SL10</strain>
    </source>
</reference>
<evidence type="ECO:0000259" key="4">
    <source>
        <dbReference type="PROSITE" id="PS50004"/>
    </source>
</evidence>
<dbReference type="InterPro" id="IPR035892">
    <property type="entry name" value="C2_domain_sf"/>
</dbReference>
<evidence type="ECO:0000313" key="5">
    <source>
        <dbReference type="EnsemblPlants" id="ONIVA02G27930.1"/>
    </source>
</evidence>
<dbReference type="HOGENOM" id="CLU_1148725_0_0_1"/>
<feature type="domain" description="C2" evidence="4">
    <location>
        <begin position="85"/>
        <end position="201"/>
    </location>
</feature>
<dbReference type="InterPro" id="IPR000008">
    <property type="entry name" value="C2_dom"/>
</dbReference>
<dbReference type="Gene3D" id="2.60.40.150">
    <property type="entry name" value="C2 domain"/>
    <property type="match status" value="1"/>
</dbReference>
<dbReference type="Proteomes" id="UP000006591">
    <property type="component" value="Chromosome 2"/>
</dbReference>
<dbReference type="Pfam" id="PF00168">
    <property type="entry name" value="C2"/>
    <property type="match status" value="1"/>
</dbReference>
<dbReference type="SMART" id="SM00239">
    <property type="entry name" value="C2"/>
    <property type="match status" value="1"/>
</dbReference>
<keyword evidence="1" id="KW-0479">Metal-binding</keyword>
<dbReference type="PANTHER" id="PTHR46502">
    <property type="entry name" value="C2 DOMAIN-CONTAINING"/>
    <property type="match status" value="1"/>
</dbReference>
<dbReference type="OMA" id="ISAPAYH"/>
<accession>A0A0E0GA99</accession>
<keyword evidence="6" id="KW-1185">Reference proteome</keyword>
<evidence type="ECO:0000256" key="2">
    <source>
        <dbReference type="ARBA" id="ARBA00022837"/>
    </source>
</evidence>
<dbReference type="EnsemblPlants" id="ONIVA02G27930.1">
    <property type="protein sequence ID" value="ONIVA02G27930.1"/>
    <property type="gene ID" value="ONIVA02G27930"/>
</dbReference>
<organism evidence="5">
    <name type="scientific">Oryza nivara</name>
    <name type="common">Indian wild rice</name>
    <name type="synonym">Oryza sativa f. spontanea</name>
    <dbReference type="NCBI Taxonomy" id="4536"/>
    <lineage>
        <taxon>Eukaryota</taxon>
        <taxon>Viridiplantae</taxon>
        <taxon>Streptophyta</taxon>
        <taxon>Embryophyta</taxon>
        <taxon>Tracheophyta</taxon>
        <taxon>Spermatophyta</taxon>
        <taxon>Magnoliopsida</taxon>
        <taxon>Liliopsida</taxon>
        <taxon>Poales</taxon>
        <taxon>Poaceae</taxon>
        <taxon>BOP clade</taxon>
        <taxon>Oryzoideae</taxon>
        <taxon>Oryzeae</taxon>
        <taxon>Oryzinae</taxon>
        <taxon>Oryza</taxon>
    </lineage>
</organism>
<keyword evidence="2" id="KW-0106">Calcium</keyword>
<feature type="compositionally biased region" description="Basic and acidic residues" evidence="3">
    <location>
        <begin position="7"/>
        <end position="17"/>
    </location>
</feature>
<dbReference type="PANTHER" id="PTHR46502:SF1">
    <property type="entry name" value="OS02G0640000 PROTEIN"/>
    <property type="match status" value="1"/>
</dbReference>
<name>A0A0E0GA99_ORYNI</name>
<dbReference type="SUPFAM" id="SSF49562">
    <property type="entry name" value="C2 domain (Calcium/lipid-binding domain, CaLB)"/>
    <property type="match status" value="1"/>
</dbReference>
<dbReference type="STRING" id="4536.A0A0E0GA99"/>
<sequence length="241" mass="26034">MCAGAREAAREKADGHPCHAPPPSSSCGGETERRGGAPRTPASEASSQPRISLRAASHEPPSEIRISAPAYHRSGNEAACSGAARQGGRREEKEEEEEMVHGTLEVLLVGAKGLENTDYLCNMDPYAILKCRSQEQRSSIASGKGSNPEWNENFVFTVSDKATELLIKLLDSDTGSADDFVGEATIPLEAVYTEGSIPPTLYNVVKDEHYCGEIKVGLTFTPEDVRQRGLPEDFGGWKQSR</sequence>
<dbReference type="GO" id="GO:0046872">
    <property type="term" value="F:metal ion binding"/>
    <property type="evidence" value="ECO:0007669"/>
    <property type="project" value="UniProtKB-KW"/>
</dbReference>
<feature type="region of interest" description="Disordered" evidence="3">
    <location>
        <begin position="1"/>
        <end position="98"/>
    </location>
</feature>
<proteinExistence type="predicted"/>
<evidence type="ECO:0000256" key="1">
    <source>
        <dbReference type="ARBA" id="ARBA00022723"/>
    </source>
</evidence>
<protein>
    <recommendedName>
        <fullName evidence="4">C2 domain-containing protein</fullName>
    </recommendedName>
</protein>
<dbReference type="AlphaFoldDB" id="A0A0E0GA99"/>